<dbReference type="AlphaFoldDB" id="A0A225DNM8"/>
<feature type="transmembrane region" description="Helical" evidence="1">
    <location>
        <begin position="120"/>
        <end position="140"/>
    </location>
</feature>
<evidence type="ECO:0008006" key="4">
    <source>
        <dbReference type="Google" id="ProtNLM"/>
    </source>
</evidence>
<proteinExistence type="predicted"/>
<accession>A0A225DNM8</accession>
<evidence type="ECO:0000256" key="1">
    <source>
        <dbReference type="SAM" id="Phobius"/>
    </source>
</evidence>
<dbReference type="EMBL" id="NIDE01000004">
    <property type="protein sequence ID" value="OWK43002.1"/>
    <property type="molecule type" value="Genomic_DNA"/>
</dbReference>
<feature type="transmembrane region" description="Helical" evidence="1">
    <location>
        <begin position="51"/>
        <end position="70"/>
    </location>
</feature>
<keyword evidence="1" id="KW-0812">Transmembrane</keyword>
<keyword evidence="3" id="KW-1185">Reference proteome</keyword>
<dbReference type="Proteomes" id="UP000214646">
    <property type="component" value="Unassembled WGS sequence"/>
</dbReference>
<comment type="caution">
    <text evidence="2">The sequence shown here is derived from an EMBL/GenBank/DDBJ whole genome shotgun (WGS) entry which is preliminary data.</text>
</comment>
<evidence type="ECO:0000313" key="2">
    <source>
        <dbReference type="EMBL" id="OWK43002.1"/>
    </source>
</evidence>
<sequence>MVQSVRRFLVFQVFLLWQGGFLFYSAVVVPVGTDIHGAREQGLVTQEVTNWLNLAGAAWAAAFLWDVVATPDPNRLRRRVRWAGWLVCVALLAVLVGLHVELDKLVDSGGRRWFLIVHGAYLWISTAQWVLGLVLAWTTLRAWSTESVPRAADRSSG</sequence>
<evidence type="ECO:0000313" key="3">
    <source>
        <dbReference type="Proteomes" id="UP000214646"/>
    </source>
</evidence>
<keyword evidence="1" id="KW-0472">Membrane</keyword>
<protein>
    <recommendedName>
        <fullName evidence="4">DUF4149 domain-containing protein</fullName>
    </recommendedName>
</protein>
<feature type="transmembrane region" description="Helical" evidence="1">
    <location>
        <begin position="82"/>
        <end position="100"/>
    </location>
</feature>
<name>A0A225DNM8_9BACT</name>
<reference evidence="3" key="1">
    <citation type="submission" date="2017-06" db="EMBL/GenBank/DDBJ databases">
        <title>Genome analysis of Fimbriiglobus ruber SP5, the first member of the order Planctomycetales with confirmed chitinolytic capability.</title>
        <authorList>
            <person name="Ravin N.V."/>
            <person name="Rakitin A.L."/>
            <person name="Ivanova A.A."/>
            <person name="Beletsky A.V."/>
            <person name="Kulichevskaya I.S."/>
            <person name="Mardanov A.V."/>
            <person name="Dedysh S.N."/>
        </authorList>
    </citation>
    <scope>NUCLEOTIDE SEQUENCE [LARGE SCALE GENOMIC DNA]</scope>
    <source>
        <strain evidence="3">SP5</strain>
    </source>
</reference>
<gene>
    <name evidence="2" type="ORF">FRUB_02601</name>
</gene>
<keyword evidence="1" id="KW-1133">Transmembrane helix</keyword>
<dbReference type="OrthoDB" id="272135at2"/>
<dbReference type="RefSeq" id="WP_088253919.1">
    <property type="nucleotide sequence ID" value="NZ_NIDE01000004.1"/>
</dbReference>
<organism evidence="2 3">
    <name type="scientific">Fimbriiglobus ruber</name>
    <dbReference type="NCBI Taxonomy" id="1908690"/>
    <lineage>
        <taxon>Bacteria</taxon>
        <taxon>Pseudomonadati</taxon>
        <taxon>Planctomycetota</taxon>
        <taxon>Planctomycetia</taxon>
        <taxon>Gemmatales</taxon>
        <taxon>Gemmataceae</taxon>
        <taxon>Fimbriiglobus</taxon>
    </lineage>
</organism>
<feature type="transmembrane region" description="Helical" evidence="1">
    <location>
        <begin position="9"/>
        <end position="31"/>
    </location>
</feature>